<dbReference type="InterPro" id="IPR006076">
    <property type="entry name" value="FAD-dep_OxRdtase"/>
</dbReference>
<dbReference type="GO" id="GO:0032981">
    <property type="term" value="P:mitochondrial respiratory chain complex I assembly"/>
    <property type="evidence" value="ECO:0007669"/>
    <property type="project" value="TreeGrafter"/>
</dbReference>
<comment type="function">
    <text evidence="3">Required for the assembly of the mitochondrial membrane respiratory chain NADH dehydrogenase (Complex I). Involved in mid-late stages of complex I assembly.</text>
</comment>
<sequence length="495" mass="56589">MNKFSLNFLQKSRYLTDRFFFRTYAVSSEDLEKIRKFKEDRKKKVEDPYRTFNILRDDFGRFKKGQFRTPTPKVPTYSEYVVVGGGIMGSSIAYSLKNRAPDSFEVMVIERDPKYTRASTTLSVGGIRQQYSLEENIKLSMYSADFLRNVKQHLSVLDDDPPDIQFQPQGYLFLATEAGVEQMLKNHKLQTELGAKVELMRPRHMKETFPWMNTDDIALGSYVGFENEGWFDPWALLSAFKRKAISLGTTYVHGEVIGFEIEDKSHVKGEDAKPLFRSNYLYMKDELGDIHCVEFGFLIIAGGAYSSDVARLLMIGNGPGLLSTSIPVEPRKRYVYVFNCVTGPGINMPLIVDPNGVYVRREGLGGKYICGRSPAPNEEPDTSNLEVDYNFFESHVWPTLAKRIPMFECIKVSSAWAGFYDYNSFDQNAILGPHPYYENVFFATGFSGHGIQMAPAVGRAMMELLIDKCYVTIDLSRFHLDRVYEEKPLFEQHIV</sequence>
<keyword evidence="1" id="KW-0560">Oxidoreductase</keyword>
<dbReference type="PANTHER" id="PTHR13847:SF287">
    <property type="entry name" value="FAD-DEPENDENT OXIDOREDUCTASE DOMAIN-CONTAINING PROTEIN 1"/>
    <property type="match status" value="1"/>
</dbReference>
<evidence type="ECO:0000259" key="4">
    <source>
        <dbReference type="Pfam" id="PF01266"/>
    </source>
</evidence>
<feature type="domain" description="FAD dependent oxidoreductase" evidence="4">
    <location>
        <begin position="80"/>
        <end position="464"/>
    </location>
</feature>
<protein>
    <recommendedName>
        <fullName evidence="2">FAD-dependent oxidoreductase domain-containing protein 1</fullName>
    </recommendedName>
</protein>
<proteinExistence type="predicted"/>
<gene>
    <name evidence="5" type="primary">foxred1</name>
    <name evidence="5" type="ORF">NPIL_166431</name>
</gene>
<evidence type="ECO:0000256" key="1">
    <source>
        <dbReference type="ARBA" id="ARBA00023002"/>
    </source>
</evidence>
<dbReference type="Gene3D" id="3.30.9.10">
    <property type="entry name" value="D-Amino Acid Oxidase, subunit A, domain 2"/>
    <property type="match status" value="1"/>
</dbReference>
<evidence type="ECO:0000256" key="2">
    <source>
        <dbReference type="ARBA" id="ARBA00039785"/>
    </source>
</evidence>
<dbReference type="PANTHER" id="PTHR13847">
    <property type="entry name" value="SARCOSINE DEHYDROGENASE-RELATED"/>
    <property type="match status" value="1"/>
</dbReference>
<evidence type="ECO:0000313" key="5">
    <source>
        <dbReference type="EMBL" id="GFT41523.1"/>
    </source>
</evidence>
<dbReference type="GO" id="GO:0005739">
    <property type="term" value="C:mitochondrion"/>
    <property type="evidence" value="ECO:0007669"/>
    <property type="project" value="GOC"/>
</dbReference>
<dbReference type="InterPro" id="IPR036188">
    <property type="entry name" value="FAD/NAD-bd_sf"/>
</dbReference>
<dbReference type="FunFam" id="3.30.9.10:FF:000026">
    <property type="entry name" value="FAD-dependent oxidoreductase domain-containing protein 1"/>
    <property type="match status" value="1"/>
</dbReference>
<dbReference type="EMBL" id="BMAW01014999">
    <property type="protein sequence ID" value="GFT41523.1"/>
    <property type="molecule type" value="Genomic_DNA"/>
</dbReference>
<keyword evidence="6" id="KW-1185">Reference proteome</keyword>
<dbReference type="Gene3D" id="3.50.50.60">
    <property type="entry name" value="FAD/NAD(P)-binding domain"/>
    <property type="match status" value="1"/>
</dbReference>
<dbReference type="GO" id="GO:0016491">
    <property type="term" value="F:oxidoreductase activity"/>
    <property type="evidence" value="ECO:0007669"/>
    <property type="project" value="UniProtKB-KW"/>
</dbReference>
<organism evidence="5 6">
    <name type="scientific">Nephila pilipes</name>
    <name type="common">Giant wood spider</name>
    <name type="synonym">Nephila maculata</name>
    <dbReference type="NCBI Taxonomy" id="299642"/>
    <lineage>
        <taxon>Eukaryota</taxon>
        <taxon>Metazoa</taxon>
        <taxon>Ecdysozoa</taxon>
        <taxon>Arthropoda</taxon>
        <taxon>Chelicerata</taxon>
        <taxon>Arachnida</taxon>
        <taxon>Araneae</taxon>
        <taxon>Araneomorphae</taxon>
        <taxon>Entelegynae</taxon>
        <taxon>Araneoidea</taxon>
        <taxon>Nephilidae</taxon>
        <taxon>Nephila</taxon>
    </lineage>
</organism>
<evidence type="ECO:0000313" key="6">
    <source>
        <dbReference type="Proteomes" id="UP000887013"/>
    </source>
</evidence>
<name>A0A8X6TQY2_NEPPI</name>
<dbReference type="AlphaFoldDB" id="A0A8X6TQY2"/>
<accession>A0A8X6TQY2</accession>
<dbReference type="SUPFAM" id="SSF51905">
    <property type="entry name" value="FAD/NAD(P)-binding domain"/>
    <property type="match status" value="1"/>
</dbReference>
<comment type="caution">
    <text evidence="5">The sequence shown here is derived from an EMBL/GenBank/DDBJ whole genome shotgun (WGS) entry which is preliminary data.</text>
</comment>
<evidence type="ECO:0000256" key="3">
    <source>
        <dbReference type="ARBA" id="ARBA00046185"/>
    </source>
</evidence>
<dbReference type="Proteomes" id="UP000887013">
    <property type="component" value="Unassembled WGS sequence"/>
</dbReference>
<dbReference type="OrthoDB" id="424974at2759"/>
<dbReference type="Pfam" id="PF01266">
    <property type="entry name" value="DAO"/>
    <property type="match status" value="1"/>
</dbReference>
<reference evidence="5" key="1">
    <citation type="submission" date="2020-08" db="EMBL/GenBank/DDBJ databases">
        <title>Multicomponent nature underlies the extraordinary mechanical properties of spider dragline silk.</title>
        <authorList>
            <person name="Kono N."/>
            <person name="Nakamura H."/>
            <person name="Mori M."/>
            <person name="Yoshida Y."/>
            <person name="Ohtoshi R."/>
            <person name="Malay A.D."/>
            <person name="Moran D.A.P."/>
            <person name="Tomita M."/>
            <person name="Numata K."/>
            <person name="Arakawa K."/>
        </authorList>
    </citation>
    <scope>NUCLEOTIDE SEQUENCE</scope>
</reference>